<dbReference type="EMBL" id="PGXC01000030">
    <property type="protein sequence ID" value="PKK88931.1"/>
    <property type="molecule type" value="Genomic_DNA"/>
</dbReference>
<protein>
    <recommendedName>
        <fullName evidence="6">PAS domain-containing protein</fullName>
    </recommendedName>
</protein>
<dbReference type="InterPro" id="IPR000700">
    <property type="entry name" value="PAS-assoc_C"/>
</dbReference>
<dbReference type="Pfam" id="PF08447">
    <property type="entry name" value="PAS_3"/>
    <property type="match status" value="1"/>
</dbReference>
<evidence type="ECO:0000313" key="4">
    <source>
        <dbReference type="EMBL" id="PKK88931.1"/>
    </source>
</evidence>
<feature type="transmembrane region" description="Helical" evidence="1">
    <location>
        <begin position="7"/>
        <end position="26"/>
    </location>
</feature>
<proteinExistence type="predicted"/>
<dbReference type="SUPFAM" id="SSF55785">
    <property type="entry name" value="PYP-like sensor domain (PAS domain)"/>
    <property type="match status" value="1"/>
</dbReference>
<dbReference type="CDD" id="cd00130">
    <property type="entry name" value="PAS"/>
    <property type="match status" value="1"/>
</dbReference>
<organism evidence="4 5">
    <name type="scientific">Candidatus Wallbacteria bacterium HGW-Wallbacteria-1</name>
    <dbReference type="NCBI Taxonomy" id="2013854"/>
    <lineage>
        <taxon>Bacteria</taxon>
        <taxon>Candidatus Walliibacteriota</taxon>
    </lineage>
</organism>
<dbReference type="InterPro" id="IPR000014">
    <property type="entry name" value="PAS"/>
</dbReference>
<reference evidence="4 5" key="1">
    <citation type="journal article" date="2017" name="ISME J.">
        <title>Potential for microbial H2 and metal transformations associated with novel bacteria and archaea in deep terrestrial subsurface sediments.</title>
        <authorList>
            <person name="Hernsdorf A.W."/>
            <person name="Amano Y."/>
            <person name="Miyakawa K."/>
            <person name="Ise K."/>
            <person name="Suzuki Y."/>
            <person name="Anantharaman K."/>
            <person name="Probst A."/>
            <person name="Burstein D."/>
            <person name="Thomas B.C."/>
            <person name="Banfield J.F."/>
        </authorList>
    </citation>
    <scope>NUCLEOTIDE SEQUENCE [LARGE SCALE GENOMIC DNA]</scope>
    <source>
        <strain evidence="4">HGW-Wallbacteria-1</strain>
    </source>
</reference>
<keyword evidence="1" id="KW-0472">Membrane</keyword>
<feature type="domain" description="PAS" evidence="2">
    <location>
        <begin position="66"/>
        <end position="138"/>
    </location>
</feature>
<name>A0A2N1PKS6_9BACT</name>
<dbReference type="InterPro" id="IPR035965">
    <property type="entry name" value="PAS-like_dom_sf"/>
</dbReference>
<dbReference type="Gene3D" id="3.30.450.20">
    <property type="entry name" value="PAS domain"/>
    <property type="match status" value="1"/>
</dbReference>
<dbReference type="PROSITE" id="PS50112">
    <property type="entry name" value="PAS"/>
    <property type="match status" value="1"/>
</dbReference>
<dbReference type="InterPro" id="IPR013655">
    <property type="entry name" value="PAS_fold_3"/>
</dbReference>
<dbReference type="SMART" id="SM00086">
    <property type="entry name" value="PAC"/>
    <property type="match status" value="2"/>
</dbReference>
<feature type="transmembrane region" description="Helical" evidence="1">
    <location>
        <begin position="38"/>
        <end position="57"/>
    </location>
</feature>
<evidence type="ECO:0000259" key="2">
    <source>
        <dbReference type="PROSITE" id="PS50112"/>
    </source>
</evidence>
<feature type="domain" description="PAC" evidence="3">
    <location>
        <begin position="168"/>
        <end position="219"/>
    </location>
</feature>
<accession>A0A2N1PKS6</accession>
<sequence>MFGSKYGYALLSGFAGASLLSFFSLFQKSMLGIPLSAAPSAFVVPLIYGGLSGLIIGHQFFRIRKSKDELEVIMDLSLDWEYLQNEAGDIIYSSPSCMTLSGYEPEEFMKNPELLDSIVHPEDSSLWSEHREYALSERCACASGASIATGTPGFTDDPGSTGASDSTNTLEFRIICKNGTVKWIHHYCRIAEAEDNSLLIRVSNRDITARMKIQADLKVLKGFIPICSCCKKIRDDKGFWNQLESFIRDNSEAEFTHGICPDCSERILQDNCFAIKPENEYP</sequence>
<evidence type="ECO:0000259" key="3">
    <source>
        <dbReference type="PROSITE" id="PS50113"/>
    </source>
</evidence>
<keyword evidence="1" id="KW-1133">Transmembrane helix</keyword>
<dbReference type="AlphaFoldDB" id="A0A2N1PKS6"/>
<evidence type="ECO:0000256" key="1">
    <source>
        <dbReference type="SAM" id="Phobius"/>
    </source>
</evidence>
<dbReference type="PROSITE" id="PS50113">
    <property type="entry name" value="PAC"/>
    <property type="match status" value="1"/>
</dbReference>
<evidence type="ECO:0008006" key="6">
    <source>
        <dbReference type="Google" id="ProtNLM"/>
    </source>
</evidence>
<evidence type="ECO:0000313" key="5">
    <source>
        <dbReference type="Proteomes" id="UP000233256"/>
    </source>
</evidence>
<comment type="caution">
    <text evidence="4">The sequence shown here is derived from an EMBL/GenBank/DDBJ whole genome shotgun (WGS) entry which is preliminary data.</text>
</comment>
<keyword evidence="1" id="KW-0812">Transmembrane</keyword>
<gene>
    <name evidence="4" type="ORF">CVV64_16560</name>
</gene>
<dbReference type="InterPro" id="IPR001610">
    <property type="entry name" value="PAC"/>
</dbReference>
<dbReference type="Proteomes" id="UP000233256">
    <property type="component" value="Unassembled WGS sequence"/>
</dbReference>